<proteinExistence type="predicted"/>
<name>S4W2J6_9VIRU</name>
<dbReference type="RefSeq" id="YP_008437486.1">
    <property type="nucleotide sequence ID" value="NC_022098.1"/>
</dbReference>
<evidence type="ECO:0000313" key="4">
    <source>
        <dbReference type="Proteomes" id="UP000204584"/>
    </source>
</evidence>
<keyword evidence="4" id="KW-1185">Reference proteome</keyword>
<dbReference type="Pfam" id="PF02493">
    <property type="entry name" value="MORN"/>
    <property type="match status" value="8"/>
</dbReference>
<feature type="region of interest" description="Disordered" evidence="2">
    <location>
        <begin position="201"/>
        <end position="241"/>
    </location>
</feature>
<dbReference type="PANTHER" id="PTHR43215">
    <property type="entry name" value="RADIAL SPOKE HEAD 1 HOMOLOG"/>
    <property type="match status" value="1"/>
</dbReference>
<accession>S4W2J6</accession>
<organism evidence="3 4">
    <name type="scientific">Pandoravirus salinus</name>
    <dbReference type="NCBI Taxonomy" id="1349410"/>
    <lineage>
        <taxon>Viruses</taxon>
        <taxon>Pandoravirus</taxon>
    </lineage>
</organism>
<dbReference type="Proteomes" id="UP000204584">
    <property type="component" value="Segment"/>
</dbReference>
<dbReference type="SMART" id="SM00698">
    <property type="entry name" value="MORN"/>
    <property type="match status" value="7"/>
</dbReference>
<dbReference type="InterPro" id="IPR003409">
    <property type="entry name" value="MORN"/>
</dbReference>
<protein>
    <submittedName>
        <fullName evidence="3">Morn repeat domain containing protein</fullName>
    </submittedName>
</protein>
<dbReference type="EMBL" id="KC977571">
    <property type="protein sequence ID" value="AGO84415.1"/>
    <property type="molecule type" value="Genomic_DNA"/>
</dbReference>
<dbReference type="SUPFAM" id="SSF82185">
    <property type="entry name" value="Histone H3 K4-specific methyltransferase SET7/9 N-terminal domain"/>
    <property type="match status" value="2"/>
</dbReference>
<evidence type="ECO:0000256" key="1">
    <source>
        <dbReference type="ARBA" id="ARBA00022737"/>
    </source>
</evidence>
<evidence type="ECO:0000256" key="2">
    <source>
        <dbReference type="SAM" id="MobiDB-lite"/>
    </source>
</evidence>
<dbReference type="Gene3D" id="2.20.110.10">
    <property type="entry name" value="Histone H3 K4-specific methyltransferase SET7/9 N-terminal domain"/>
    <property type="match status" value="3"/>
</dbReference>
<dbReference type="Gene3D" id="1.20.1280.50">
    <property type="match status" value="1"/>
</dbReference>
<dbReference type="PANTHER" id="PTHR43215:SF14">
    <property type="entry name" value="RADIAL SPOKE HEAD 1 HOMOLOG"/>
    <property type="match status" value="1"/>
</dbReference>
<evidence type="ECO:0000313" key="3">
    <source>
        <dbReference type="EMBL" id="AGO84415.1"/>
    </source>
</evidence>
<reference evidence="3 4" key="1">
    <citation type="journal article" date="2013" name="Science">
        <title>Pandoraviruses: amoeba viruses with genomes up to 2.5 Mb reaching that of parasitic eukaryotes.</title>
        <authorList>
            <person name="Philippe N."/>
            <person name="Legendre M."/>
            <person name="Doutre G."/>
            <person name="Coute Y."/>
            <person name="Poirot O."/>
            <person name="Lescot M."/>
            <person name="Arslan D."/>
            <person name="Seltzer V."/>
            <person name="Bertaux L."/>
            <person name="Bruley C."/>
            <person name="Garin J."/>
            <person name="Claverie J.M."/>
            <person name="Abergel C."/>
        </authorList>
    </citation>
    <scope>NUCLEOTIDE SEQUENCE [LARGE SCALE GENOMIC DNA]</scope>
</reference>
<dbReference type="GeneID" id="16606202"/>
<keyword evidence="1" id="KW-0677">Repeat</keyword>
<sequence>MQQNSVALSLDDLADELVVEMIRSLGSLRAVASLAATSHRYHRLAMDDSLWRGLYLDRFGMPTEHLRLLQADKTWRWLYRACMPVAASVGPTVSTTSIHKATYSGDLRNGAPHGRGMLISSKSPDHKLYLRWKKERKDKERKERMKKYELRLDRRPETPPLCKPCLYVGEWVRGKRSGSGLGEWENGDRYKGEWRENWRHGHGRATSTNGRAYEGDWRRGRPHGRGAATLPNGDRYEGEWADGRPHGSGSYQCKDGRRVGGVWEAGRCLPKTVATSAGVATYDHKSVSFSVVCMDGTRIRATRGLERLCGTCFCLHPDGSSYSGQYKHGHANGHGVLTLVDGQRYDGQWLCDRRHGHGFLLYADGSRWEGEWHDDQRHSGTTIAHGWSMPATVGPCACAACLFGDADARTPAARTPLGPHARGFLDVSVGATACSFGDR</sequence>
<dbReference type="KEGG" id="vg:16606202"/>
<gene>
    <name evidence="3" type="ORF">psal_cds_566</name>
</gene>
<dbReference type="SUPFAM" id="SSF81383">
    <property type="entry name" value="F-box domain"/>
    <property type="match status" value="1"/>
</dbReference>
<dbReference type="InterPro" id="IPR036047">
    <property type="entry name" value="F-box-like_dom_sf"/>
</dbReference>